<protein>
    <submittedName>
        <fullName evidence="4">Pectate lyase</fullName>
    </submittedName>
</protein>
<keyword evidence="2" id="KW-0964">Secreted</keyword>
<reference evidence="4 5" key="1">
    <citation type="submission" date="2015-12" db="EMBL/GenBank/DDBJ databases">
        <title>Complete genome of Roseateles depolymerans KCTC 42856.</title>
        <authorList>
            <person name="Kim K.M."/>
        </authorList>
    </citation>
    <scope>NUCLEOTIDE SEQUENCE [LARGE SCALE GENOMIC DNA]</scope>
    <source>
        <strain evidence="4 5">KCTC 42856</strain>
    </source>
</reference>
<dbReference type="OrthoDB" id="5592990at2"/>
<evidence type="ECO:0000259" key="3">
    <source>
        <dbReference type="SMART" id="SM00656"/>
    </source>
</evidence>
<dbReference type="STRING" id="76731.RD2015_2525"/>
<dbReference type="AlphaFoldDB" id="A0A0U3NEY8"/>
<comment type="subcellular location">
    <subcellularLocation>
        <location evidence="2">Secreted</location>
    </subcellularLocation>
</comment>
<dbReference type="PANTHER" id="PTHR31683:SF18">
    <property type="entry name" value="PECTATE LYASE 21-RELATED"/>
    <property type="match status" value="1"/>
</dbReference>
<evidence type="ECO:0000313" key="4">
    <source>
        <dbReference type="EMBL" id="ALV06992.1"/>
    </source>
</evidence>
<dbReference type="InterPro" id="IPR045032">
    <property type="entry name" value="PEL"/>
</dbReference>
<dbReference type="PATRIC" id="fig|76731.3.peg.2583"/>
<dbReference type="InterPro" id="IPR011050">
    <property type="entry name" value="Pectin_lyase_fold/virulence"/>
</dbReference>
<dbReference type="Proteomes" id="UP000060699">
    <property type="component" value="Chromosome"/>
</dbReference>
<evidence type="ECO:0000313" key="5">
    <source>
        <dbReference type="Proteomes" id="UP000060699"/>
    </source>
</evidence>
<keyword evidence="1 2" id="KW-0456">Lyase</keyword>
<keyword evidence="5" id="KW-1185">Reference proteome</keyword>
<dbReference type="SMART" id="SM00656">
    <property type="entry name" value="Amb_all"/>
    <property type="match status" value="1"/>
</dbReference>
<comment type="similarity">
    <text evidence="2">Belongs to the polysaccharide lyase 1 family.</text>
</comment>
<dbReference type="EMBL" id="CP013729">
    <property type="protein sequence ID" value="ALV06992.1"/>
    <property type="molecule type" value="Genomic_DNA"/>
</dbReference>
<keyword evidence="2" id="KW-0624">Polysaccharide degradation</keyword>
<dbReference type="PANTHER" id="PTHR31683">
    <property type="entry name" value="PECTATE LYASE 18-RELATED"/>
    <property type="match status" value="1"/>
</dbReference>
<proteinExistence type="inferred from homology"/>
<dbReference type="KEGG" id="rdp:RD2015_2525"/>
<dbReference type="GO" id="GO:0030570">
    <property type="term" value="F:pectate lyase activity"/>
    <property type="evidence" value="ECO:0007669"/>
    <property type="project" value="InterPro"/>
</dbReference>
<sequence length="312" mass="33405">MQAAIDAYSGSGGLVLTYTGTFDFSTIPDPCTQWKKAAGDIVEIKNKNDITIQGANGSAANFGLAIKAASSNIIIRNMTIGLLPGSIDAIGIEGQSGKYPGYIWVDHNTLFSSMAECSGAGDLEFDGLVDNKAGAHHITYSYNHLHDHHKVGLMGSSDSDVSDRYVTFHHNYFANIGSRVPLQRGGYTHLYNNLYSGISASGVNIRMGGYSLVESNYFENANNPVTSRDSSAIGYWELRNNNITKPADFSTYGIKWSDGSSSPWVNATAWTTTATFPVAIPYTYTPDAPSCVKARLPSVAGAGTNLAKLTCP</sequence>
<keyword evidence="2" id="KW-0119">Carbohydrate metabolism</keyword>
<dbReference type="GO" id="GO:0005576">
    <property type="term" value="C:extracellular region"/>
    <property type="evidence" value="ECO:0007669"/>
    <property type="project" value="UniProtKB-SubCell"/>
</dbReference>
<evidence type="ECO:0000256" key="1">
    <source>
        <dbReference type="ARBA" id="ARBA00023239"/>
    </source>
</evidence>
<dbReference type="SUPFAM" id="SSF51126">
    <property type="entry name" value="Pectin lyase-like"/>
    <property type="match status" value="1"/>
</dbReference>
<evidence type="ECO:0000256" key="2">
    <source>
        <dbReference type="RuleBase" id="RU361173"/>
    </source>
</evidence>
<accession>A0A0U3NEY8</accession>
<dbReference type="GO" id="GO:0000272">
    <property type="term" value="P:polysaccharide catabolic process"/>
    <property type="evidence" value="ECO:0007669"/>
    <property type="project" value="UniProtKB-KW"/>
</dbReference>
<dbReference type="InterPro" id="IPR012334">
    <property type="entry name" value="Pectin_lyas_fold"/>
</dbReference>
<feature type="domain" description="Pectate lyase" evidence="3">
    <location>
        <begin position="11"/>
        <end position="224"/>
    </location>
</feature>
<organism evidence="4 5">
    <name type="scientific">Roseateles depolymerans</name>
    <dbReference type="NCBI Taxonomy" id="76731"/>
    <lineage>
        <taxon>Bacteria</taxon>
        <taxon>Pseudomonadati</taxon>
        <taxon>Pseudomonadota</taxon>
        <taxon>Betaproteobacteria</taxon>
        <taxon>Burkholderiales</taxon>
        <taxon>Sphaerotilaceae</taxon>
        <taxon>Roseateles</taxon>
    </lineage>
</organism>
<dbReference type="InterPro" id="IPR002022">
    <property type="entry name" value="Pec_lyase"/>
</dbReference>
<gene>
    <name evidence="4" type="ORF">RD2015_2525</name>
</gene>
<dbReference type="Pfam" id="PF00544">
    <property type="entry name" value="Pectate_lyase_4"/>
    <property type="match status" value="1"/>
</dbReference>
<dbReference type="Gene3D" id="2.160.20.10">
    <property type="entry name" value="Single-stranded right-handed beta-helix, Pectin lyase-like"/>
    <property type="match status" value="1"/>
</dbReference>
<name>A0A0U3NEY8_9BURK</name>